<keyword evidence="3" id="KW-1185">Reference proteome</keyword>
<dbReference type="PRINTS" id="PR01217">
    <property type="entry name" value="PRICHEXTENSN"/>
</dbReference>
<name>A0A8H3G9U2_9LECA</name>
<comment type="caution">
    <text evidence="2">The sequence shown here is derived from an EMBL/GenBank/DDBJ whole genome shotgun (WGS) entry which is preliminary data.</text>
</comment>
<dbReference type="EMBL" id="CAJPDS010000101">
    <property type="protein sequence ID" value="CAF9937439.1"/>
    <property type="molecule type" value="Genomic_DNA"/>
</dbReference>
<feature type="compositionally biased region" description="Polar residues" evidence="1">
    <location>
        <begin position="1"/>
        <end position="12"/>
    </location>
</feature>
<reference evidence="2" key="1">
    <citation type="submission" date="2021-03" db="EMBL/GenBank/DDBJ databases">
        <authorList>
            <person name="Tagirdzhanova G."/>
        </authorList>
    </citation>
    <scope>NUCLEOTIDE SEQUENCE</scope>
</reference>
<protein>
    <submittedName>
        <fullName evidence="2">Uncharacterized protein</fullName>
    </submittedName>
</protein>
<sequence>MSPPAQQDTGNLNAFGFPIRFNNGIPDPNTQETNTTQDQRFPSLAGLGSSLPPSCDLVEYARGASQPPPYLHVPSASPSPNPSYVPRMPLPNHDHNPFANTHPTGPPPLPVPAYIPGTPIPNPVYRPGTTLYNPSGPNPPQPSQPGPVPEHAYGLRQRYTLASHSEPPTLRIATLPPSSAFSPATHIPHDPFPSAPITSGSFAHGAYPAPPSPTSSSDSDIPDPAPPTALLAAMSLYPTPESLVPDLETMTLDAPPLPITNPIPNLQQQGQHQQPTQPLCASPQCPIQEPHPQGRYLFQGQPFRLRSYCADGIARRVFGESNPPPGVWEGLDRLAQGEGGEGDARAVEGFQGAHFVL</sequence>
<proteinExistence type="predicted"/>
<accession>A0A8H3G9U2</accession>
<feature type="compositionally biased region" description="Polar residues" evidence="1">
    <location>
        <begin position="28"/>
        <end position="40"/>
    </location>
</feature>
<evidence type="ECO:0000313" key="2">
    <source>
        <dbReference type="EMBL" id="CAF9937439.1"/>
    </source>
</evidence>
<evidence type="ECO:0000256" key="1">
    <source>
        <dbReference type="SAM" id="MobiDB-lite"/>
    </source>
</evidence>
<feature type="region of interest" description="Disordered" evidence="1">
    <location>
        <begin position="120"/>
        <end position="151"/>
    </location>
</feature>
<dbReference type="OrthoDB" id="5418260at2759"/>
<evidence type="ECO:0000313" key="3">
    <source>
        <dbReference type="Proteomes" id="UP000664521"/>
    </source>
</evidence>
<feature type="compositionally biased region" description="Pro residues" evidence="1">
    <location>
        <begin position="136"/>
        <end position="148"/>
    </location>
</feature>
<feature type="region of interest" description="Disordered" evidence="1">
    <location>
        <begin position="169"/>
        <end position="228"/>
    </location>
</feature>
<dbReference type="Proteomes" id="UP000664521">
    <property type="component" value="Unassembled WGS sequence"/>
</dbReference>
<dbReference type="AlphaFoldDB" id="A0A8H3G9U2"/>
<gene>
    <name evidence="2" type="ORF">HETSPECPRED_000539</name>
</gene>
<feature type="region of interest" description="Disordered" evidence="1">
    <location>
        <begin position="1"/>
        <end position="48"/>
    </location>
</feature>
<organism evidence="2 3">
    <name type="scientific">Heterodermia speciosa</name>
    <dbReference type="NCBI Taxonomy" id="116794"/>
    <lineage>
        <taxon>Eukaryota</taxon>
        <taxon>Fungi</taxon>
        <taxon>Dikarya</taxon>
        <taxon>Ascomycota</taxon>
        <taxon>Pezizomycotina</taxon>
        <taxon>Lecanoromycetes</taxon>
        <taxon>OSLEUM clade</taxon>
        <taxon>Lecanoromycetidae</taxon>
        <taxon>Caliciales</taxon>
        <taxon>Physciaceae</taxon>
        <taxon>Heterodermia</taxon>
    </lineage>
</organism>